<protein>
    <submittedName>
        <fullName evidence="2">Uncharacterized protein</fullName>
    </submittedName>
</protein>
<dbReference type="AlphaFoldDB" id="A0A0K9F2Q7"/>
<feature type="transmembrane region" description="Helical" evidence="1">
    <location>
        <begin position="53"/>
        <end position="72"/>
    </location>
</feature>
<dbReference type="PATRIC" id="fig|582475.4.peg.4856"/>
<name>A0A0K9F2Q7_9BACI</name>
<dbReference type="RefSeq" id="WP_049669126.1">
    <property type="nucleotide sequence ID" value="NZ_LFXJ01000013.1"/>
</dbReference>
<organism evidence="2 3">
    <name type="scientific">Lysinibacillus xylanilyticus</name>
    <dbReference type="NCBI Taxonomy" id="582475"/>
    <lineage>
        <taxon>Bacteria</taxon>
        <taxon>Bacillati</taxon>
        <taxon>Bacillota</taxon>
        <taxon>Bacilli</taxon>
        <taxon>Bacillales</taxon>
        <taxon>Bacillaceae</taxon>
        <taxon>Lysinibacillus</taxon>
    </lineage>
</organism>
<accession>A0A0K9F2Q7</accession>
<dbReference type="GeneID" id="96601338"/>
<dbReference type="Proteomes" id="UP000037326">
    <property type="component" value="Unassembled WGS sequence"/>
</dbReference>
<evidence type="ECO:0000256" key="1">
    <source>
        <dbReference type="SAM" id="Phobius"/>
    </source>
</evidence>
<feature type="transmembrane region" description="Helical" evidence="1">
    <location>
        <begin position="79"/>
        <end position="103"/>
    </location>
</feature>
<keyword evidence="1" id="KW-1133">Transmembrane helix</keyword>
<evidence type="ECO:0000313" key="2">
    <source>
        <dbReference type="EMBL" id="KMY28368.1"/>
    </source>
</evidence>
<proteinExistence type="predicted"/>
<reference evidence="3" key="1">
    <citation type="submission" date="2015-07" db="EMBL/GenBank/DDBJ databases">
        <authorList>
            <consortium name="Consortium for Microbial Forensics and Genomics (microFORGE)"/>
            <person name="Knight B.M."/>
            <person name="Roberts D.P."/>
            <person name="Lin D."/>
            <person name="Hari K."/>
            <person name="Fletcher J."/>
            <person name="Melcher U."/>
            <person name="Blagden T."/>
            <person name="Winegar R.A."/>
        </authorList>
    </citation>
    <scope>NUCLEOTIDE SEQUENCE [LARGE SCALE GENOMIC DNA]</scope>
    <source>
        <strain evidence="3">DSM 23493</strain>
    </source>
</reference>
<sequence>MLNVLSPRAKLFIFAIVLLLLSPIIVFMLPFTISQTFYFSKDNIVLITPTYNFIMLFLAIALIILTLVILGFKRNKYTYLITLLVIVSSLVLVYFSVLSYTAIQNTQIVFKDFHHQTTHEWQDIKEVIYEYEIGTVGTYYFQTKNNEKFVIEENGQFDPEAKSAIYNLANDNGASFIEREKVK</sequence>
<dbReference type="OrthoDB" id="2734731at2"/>
<keyword evidence="1" id="KW-0472">Membrane</keyword>
<feature type="transmembrane region" description="Helical" evidence="1">
    <location>
        <begin position="12"/>
        <end position="33"/>
    </location>
</feature>
<keyword evidence="1" id="KW-0812">Transmembrane</keyword>
<gene>
    <name evidence="2" type="ORF">ACZ11_24410</name>
</gene>
<comment type="caution">
    <text evidence="2">The sequence shown here is derived from an EMBL/GenBank/DDBJ whole genome shotgun (WGS) entry which is preliminary data.</text>
</comment>
<evidence type="ECO:0000313" key="3">
    <source>
        <dbReference type="Proteomes" id="UP000037326"/>
    </source>
</evidence>
<dbReference type="EMBL" id="LFXJ01000013">
    <property type="protein sequence ID" value="KMY28368.1"/>
    <property type="molecule type" value="Genomic_DNA"/>
</dbReference>